<dbReference type="Proteomes" id="UP001142610">
    <property type="component" value="Unassembled WGS sequence"/>
</dbReference>
<evidence type="ECO:0000256" key="2">
    <source>
        <dbReference type="ARBA" id="ARBA00004651"/>
    </source>
</evidence>
<feature type="transmembrane region" description="Helical" evidence="19">
    <location>
        <begin position="253"/>
        <end position="270"/>
    </location>
</feature>
<evidence type="ECO:0000256" key="18">
    <source>
        <dbReference type="RuleBase" id="RU003938"/>
    </source>
</evidence>
<dbReference type="RefSeq" id="WP_256619445.1">
    <property type="nucleotide sequence ID" value="NZ_JANIBC010000006.1"/>
</dbReference>
<proteinExistence type="inferred from homology"/>
<keyword evidence="10 18" id="KW-0808">Transferase</keyword>
<sequence>MSERKAEGTGSPPPPGLAHRLLTALILIPLALGSVLLGGRLYVGVIAAMTIFLLFEWTRIVDGAELQRGFFLLSATATSACYFAAGGEVIAAILATALGGALATGSEWTKTNPQSWPAAGAAYIVLPAIAALWLRLEAEDGARLTILLFLCVWASDSGAYLFGRLIGGPKLAPRISPAKTWAGAGGAFLCAGATGLAFALLFGGPALLFCFYGGTIGIAAVLGDLAESSLKRRYGMKDSGGAFPGHGGVLDRLDGFLFAVLALAASVLLLQSS</sequence>
<evidence type="ECO:0000256" key="15">
    <source>
        <dbReference type="ARBA" id="ARBA00023136"/>
    </source>
</evidence>
<evidence type="ECO:0000313" key="21">
    <source>
        <dbReference type="Proteomes" id="UP001142610"/>
    </source>
</evidence>
<keyword evidence="21" id="KW-1185">Reference proteome</keyword>
<name>A0A9X2L9F7_9PROT</name>
<dbReference type="AlphaFoldDB" id="A0A9X2L9F7"/>
<evidence type="ECO:0000256" key="12">
    <source>
        <dbReference type="ARBA" id="ARBA00022695"/>
    </source>
</evidence>
<comment type="subcellular location">
    <subcellularLocation>
        <location evidence="2">Cell membrane</location>
        <topology evidence="2">Multi-pass membrane protein</topology>
    </subcellularLocation>
</comment>
<evidence type="ECO:0000256" key="11">
    <source>
        <dbReference type="ARBA" id="ARBA00022692"/>
    </source>
</evidence>
<keyword evidence="8" id="KW-1003">Cell membrane</keyword>
<keyword evidence="12 18" id="KW-0548">Nucleotidyltransferase</keyword>
<evidence type="ECO:0000256" key="3">
    <source>
        <dbReference type="ARBA" id="ARBA00005119"/>
    </source>
</evidence>
<keyword evidence="13 19" id="KW-1133">Transmembrane helix</keyword>
<evidence type="ECO:0000256" key="8">
    <source>
        <dbReference type="ARBA" id="ARBA00022475"/>
    </source>
</evidence>
<keyword evidence="14" id="KW-0443">Lipid metabolism</keyword>
<feature type="transmembrane region" description="Helical" evidence="19">
    <location>
        <begin position="70"/>
        <end position="103"/>
    </location>
</feature>
<comment type="catalytic activity">
    <reaction evidence="1 18">
        <text>a 1,2-diacyl-sn-glycero-3-phosphate + CTP + H(+) = a CDP-1,2-diacyl-sn-glycerol + diphosphate</text>
        <dbReference type="Rhea" id="RHEA:16229"/>
        <dbReference type="ChEBI" id="CHEBI:15378"/>
        <dbReference type="ChEBI" id="CHEBI:33019"/>
        <dbReference type="ChEBI" id="CHEBI:37563"/>
        <dbReference type="ChEBI" id="CHEBI:58332"/>
        <dbReference type="ChEBI" id="CHEBI:58608"/>
        <dbReference type="EC" id="2.7.7.41"/>
    </reaction>
</comment>
<keyword evidence="15 19" id="KW-0472">Membrane</keyword>
<feature type="transmembrane region" description="Helical" evidence="19">
    <location>
        <begin position="146"/>
        <end position="166"/>
    </location>
</feature>
<dbReference type="GO" id="GO:0016024">
    <property type="term" value="P:CDP-diacylglycerol biosynthetic process"/>
    <property type="evidence" value="ECO:0007669"/>
    <property type="project" value="TreeGrafter"/>
</dbReference>
<evidence type="ECO:0000256" key="7">
    <source>
        <dbReference type="ARBA" id="ARBA00019373"/>
    </source>
</evidence>
<dbReference type="EMBL" id="JANIBC010000006">
    <property type="protein sequence ID" value="MCQ8185555.1"/>
    <property type="molecule type" value="Genomic_DNA"/>
</dbReference>
<dbReference type="PROSITE" id="PS01315">
    <property type="entry name" value="CDS"/>
    <property type="match status" value="1"/>
</dbReference>
<gene>
    <name evidence="20" type="ORF">NOG11_09110</name>
</gene>
<feature type="transmembrane region" description="Helical" evidence="19">
    <location>
        <begin position="206"/>
        <end position="226"/>
    </location>
</feature>
<evidence type="ECO:0000256" key="9">
    <source>
        <dbReference type="ARBA" id="ARBA00022516"/>
    </source>
</evidence>
<protein>
    <recommendedName>
        <fullName evidence="7 18">Phosphatidate cytidylyltransferase</fullName>
        <ecNumber evidence="6 18">2.7.7.41</ecNumber>
    </recommendedName>
</protein>
<comment type="pathway">
    <text evidence="4">Lipid metabolism.</text>
</comment>
<keyword evidence="11 18" id="KW-0812">Transmembrane</keyword>
<keyword evidence="17" id="KW-1208">Phospholipid metabolism</keyword>
<keyword evidence="16" id="KW-0594">Phospholipid biosynthesis</keyword>
<evidence type="ECO:0000256" key="4">
    <source>
        <dbReference type="ARBA" id="ARBA00005189"/>
    </source>
</evidence>
<dbReference type="GO" id="GO:0004605">
    <property type="term" value="F:phosphatidate cytidylyltransferase activity"/>
    <property type="evidence" value="ECO:0007669"/>
    <property type="project" value="UniProtKB-EC"/>
</dbReference>
<evidence type="ECO:0000256" key="13">
    <source>
        <dbReference type="ARBA" id="ARBA00022989"/>
    </source>
</evidence>
<comment type="similarity">
    <text evidence="5 18">Belongs to the CDS family.</text>
</comment>
<feature type="transmembrane region" description="Helical" evidence="19">
    <location>
        <begin position="115"/>
        <end position="134"/>
    </location>
</feature>
<evidence type="ECO:0000256" key="10">
    <source>
        <dbReference type="ARBA" id="ARBA00022679"/>
    </source>
</evidence>
<dbReference type="PANTHER" id="PTHR46382">
    <property type="entry name" value="PHOSPHATIDATE CYTIDYLYLTRANSFERASE"/>
    <property type="match status" value="1"/>
</dbReference>
<keyword evidence="9" id="KW-0444">Lipid biosynthesis</keyword>
<evidence type="ECO:0000256" key="6">
    <source>
        <dbReference type="ARBA" id="ARBA00012487"/>
    </source>
</evidence>
<dbReference type="InterPro" id="IPR000374">
    <property type="entry name" value="PC_trans"/>
</dbReference>
<feature type="transmembrane region" description="Helical" evidence="19">
    <location>
        <begin position="17"/>
        <end position="36"/>
    </location>
</feature>
<feature type="transmembrane region" description="Helical" evidence="19">
    <location>
        <begin position="178"/>
        <end position="200"/>
    </location>
</feature>
<dbReference type="PANTHER" id="PTHR46382:SF1">
    <property type="entry name" value="PHOSPHATIDATE CYTIDYLYLTRANSFERASE"/>
    <property type="match status" value="1"/>
</dbReference>
<reference evidence="20" key="1">
    <citation type="submission" date="2022-07" db="EMBL/GenBank/DDBJ databases">
        <title>Parvularcula maris sp. nov., an algicidal bacterium isolated from seawater.</title>
        <authorList>
            <person name="Li F."/>
        </authorList>
    </citation>
    <scope>NUCLEOTIDE SEQUENCE</scope>
    <source>
        <strain evidence="20">BGMRC 0090</strain>
    </source>
</reference>
<comment type="caution">
    <text evidence="20">The sequence shown here is derived from an EMBL/GenBank/DDBJ whole genome shotgun (WGS) entry which is preliminary data.</text>
</comment>
<evidence type="ECO:0000256" key="5">
    <source>
        <dbReference type="ARBA" id="ARBA00010185"/>
    </source>
</evidence>
<evidence type="ECO:0000256" key="19">
    <source>
        <dbReference type="SAM" id="Phobius"/>
    </source>
</evidence>
<accession>A0A9X2L9F7</accession>
<feature type="transmembrane region" description="Helical" evidence="19">
    <location>
        <begin position="41"/>
        <end position="58"/>
    </location>
</feature>
<evidence type="ECO:0000256" key="17">
    <source>
        <dbReference type="ARBA" id="ARBA00023264"/>
    </source>
</evidence>
<evidence type="ECO:0000256" key="1">
    <source>
        <dbReference type="ARBA" id="ARBA00001698"/>
    </source>
</evidence>
<dbReference type="Pfam" id="PF01148">
    <property type="entry name" value="CTP_transf_1"/>
    <property type="match status" value="1"/>
</dbReference>
<evidence type="ECO:0000256" key="16">
    <source>
        <dbReference type="ARBA" id="ARBA00023209"/>
    </source>
</evidence>
<evidence type="ECO:0000313" key="20">
    <source>
        <dbReference type="EMBL" id="MCQ8185555.1"/>
    </source>
</evidence>
<organism evidence="20 21">
    <name type="scientific">Parvularcula maris</name>
    <dbReference type="NCBI Taxonomy" id="2965077"/>
    <lineage>
        <taxon>Bacteria</taxon>
        <taxon>Pseudomonadati</taxon>
        <taxon>Pseudomonadota</taxon>
        <taxon>Alphaproteobacteria</taxon>
        <taxon>Parvularculales</taxon>
        <taxon>Parvularculaceae</taxon>
        <taxon>Parvularcula</taxon>
    </lineage>
</organism>
<dbReference type="GO" id="GO:0005886">
    <property type="term" value="C:plasma membrane"/>
    <property type="evidence" value="ECO:0007669"/>
    <property type="project" value="UniProtKB-SubCell"/>
</dbReference>
<comment type="pathway">
    <text evidence="3 18">Phospholipid metabolism; CDP-diacylglycerol biosynthesis; CDP-diacylglycerol from sn-glycerol 3-phosphate: step 3/3.</text>
</comment>
<evidence type="ECO:0000256" key="14">
    <source>
        <dbReference type="ARBA" id="ARBA00023098"/>
    </source>
</evidence>
<dbReference type="EC" id="2.7.7.41" evidence="6 18"/>